<proteinExistence type="predicted"/>
<dbReference type="PANTHER" id="PTHR23048:SF0">
    <property type="entry name" value="CALMODULIN LIKE 3"/>
    <property type="match status" value="1"/>
</dbReference>
<dbReference type="InterPro" id="IPR050230">
    <property type="entry name" value="CALM/Myosin/TropC-like"/>
</dbReference>
<keyword evidence="1" id="KW-0677">Repeat</keyword>
<evidence type="ECO:0000313" key="2">
    <source>
        <dbReference type="EMBL" id="MDE49324.1"/>
    </source>
</evidence>
<gene>
    <name evidence="2" type="primary">CALM_0</name>
    <name evidence="2" type="ORF">g.15791</name>
</gene>
<dbReference type="SUPFAM" id="SSF47473">
    <property type="entry name" value="EF-hand"/>
    <property type="match status" value="1"/>
</dbReference>
<accession>A0A6G1SFP8</accession>
<organism evidence="2">
    <name type="scientific">Aceria tosichella</name>
    <name type="common">wheat curl mite</name>
    <dbReference type="NCBI Taxonomy" id="561515"/>
    <lineage>
        <taxon>Eukaryota</taxon>
        <taxon>Metazoa</taxon>
        <taxon>Ecdysozoa</taxon>
        <taxon>Arthropoda</taxon>
        <taxon>Chelicerata</taxon>
        <taxon>Arachnida</taxon>
        <taxon>Acari</taxon>
        <taxon>Acariformes</taxon>
        <taxon>Trombidiformes</taxon>
        <taxon>Prostigmata</taxon>
        <taxon>Eupodina</taxon>
        <taxon>Eriophyoidea</taxon>
        <taxon>Eriophyidae</taxon>
        <taxon>Eriophyinae</taxon>
        <taxon>Aceriini</taxon>
        <taxon>Aceria</taxon>
    </lineage>
</organism>
<dbReference type="Gene3D" id="1.10.238.10">
    <property type="entry name" value="EF-hand"/>
    <property type="match status" value="2"/>
</dbReference>
<dbReference type="EMBL" id="GGYP01004553">
    <property type="protein sequence ID" value="MDE49324.1"/>
    <property type="molecule type" value="Transcribed_RNA"/>
</dbReference>
<evidence type="ECO:0000256" key="1">
    <source>
        <dbReference type="ARBA" id="ARBA00022737"/>
    </source>
</evidence>
<dbReference type="FunFam" id="1.10.238.10:FF:000003">
    <property type="entry name" value="Calmodulin A"/>
    <property type="match status" value="1"/>
</dbReference>
<dbReference type="InterPro" id="IPR011992">
    <property type="entry name" value="EF-hand-dom_pair"/>
</dbReference>
<dbReference type="AlphaFoldDB" id="A0A6G1SFP8"/>
<dbReference type="PANTHER" id="PTHR23048">
    <property type="entry name" value="MYOSIN LIGHT CHAIN 1, 3"/>
    <property type="match status" value="1"/>
</dbReference>
<protein>
    <submittedName>
        <fullName evidence="2">Calmodulin</fullName>
    </submittedName>
</protein>
<sequence>MARFFSEDEIDGFRDCFYLNSKSGIINDLDQLKFVMRSVGFSPTIEELETHLKQRSNSIKFADFLDCAHAQMQVEKIPDEILRAFRVSPFVRRDQNNITVDTLRHLLCNFGEKFSHKEFNALVKELNINKPEVSYSQFVNSLVANRHRQTPASK</sequence>
<dbReference type="GO" id="GO:0016460">
    <property type="term" value="C:myosin II complex"/>
    <property type="evidence" value="ECO:0007669"/>
    <property type="project" value="TreeGrafter"/>
</dbReference>
<reference evidence="2" key="1">
    <citation type="submission" date="2018-10" db="EMBL/GenBank/DDBJ databases">
        <title>Transcriptome assembly of Aceria tosichella (Wheat curl mite) Type 2.</title>
        <authorList>
            <person name="Scully E.D."/>
            <person name="Geib S.M."/>
            <person name="Palmer N.A."/>
            <person name="Gupta A.K."/>
            <person name="Sarath G."/>
            <person name="Tatineni S."/>
        </authorList>
    </citation>
    <scope>NUCLEOTIDE SEQUENCE</scope>
    <source>
        <strain evidence="2">LincolnNE</strain>
    </source>
</reference>
<name>A0A6G1SFP8_9ACAR</name>